<dbReference type="PANTHER" id="PTHR11054">
    <property type="entry name" value="6-PHOSPHOGLUCONOLACTONASE"/>
    <property type="match status" value="1"/>
</dbReference>
<comment type="pathway">
    <text evidence="3 7">Carbohydrate degradation; pentose phosphate pathway; D-ribulose 5-phosphate from D-glucose 6-phosphate (oxidative stage): step 2/3.</text>
</comment>
<keyword evidence="7 9" id="KW-0378">Hydrolase</keyword>
<dbReference type="InterPro" id="IPR005900">
    <property type="entry name" value="6-phosphogluconolactonase_DevB"/>
</dbReference>
<evidence type="ECO:0000313" key="10">
    <source>
        <dbReference type="Proteomes" id="UP000309133"/>
    </source>
</evidence>
<dbReference type="NCBIfam" id="TIGR01198">
    <property type="entry name" value="pgl"/>
    <property type="match status" value="1"/>
</dbReference>
<dbReference type="AlphaFoldDB" id="A0A4S4FT51"/>
<comment type="function">
    <text evidence="2 7">Hydrolysis of 6-phosphogluconolactone to 6-phosphogluconate.</text>
</comment>
<comment type="caution">
    <text evidence="9">The sequence shown here is derived from an EMBL/GenBank/DDBJ whole genome shotgun (WGS) entry which is preliminary data.</text>
</comment>
<dbReference type="PANTHER" id="PTHR11054:SF0">
    <property type="entry name" value="6-PHOSPHOGLUCONOLACTONASE"/>
    <property type="match status" value="1"/>
</dbReference>
<accession>A0A4S4FT51</accession>
<reference evidence="9 10" key="1">
    <citation type="submission" date="2019-04" db="EMBL/GenBank/DDBJ databases">
        <authorList>
            <person name="Jiang L."/>
        </authorList>
    </citation>
    <scope>NUCLEOTIDE SEQUENCE [LARGE SCALE GENOMIC DNA]</scope>
    <source>
        <strain evidence="9 10">YIM 131853</strain>
    </source>
</reference>
<dbReference type="Pfam" id="PF01182">
    <property type="entry name" value="Glucosamine_iso"/>
    <property type="match status" value="1"/>
</dbReference>
<evidence type="ECO:0000313" key="9">
    <source>
        <dbReference type="EMBL" id="THG33102.1"/>
    </source>
</evidence>
<gene>
    <name evidence="7 9" type="primary">pgl</name>
    <name evidence="9" type="ORF">E6C64_01705</name>
</gene>
<dbReference type="InterPro" id="IPR037171">
    <property type="entry name" value="NagB/RpiA_transferase-like"/>
</dbReference>
<protein>
    <recommendedName>
        <fullName evidence="6 7">6-phosphogluconolactonase</fullName>
        <shortName evidence="7">6PGL</shortName>
        <ecNumber evidence="5 7">3.1.1.31</ecNumber>
    </recommendedName>
</protein>
<dbReference type="CDD" id="cd01400">
    <property type="entry name" value="6PGL"/>
    <property type="match status" value="1"/>
</dbReference>
<dbReference type="RefSeq" id="WP_136425883.1">
    <property type="nucleotide sequence ID" value="NZ_SSSM01000001.1"/>
</dbReference>
<evidence type="ECO:0000256" key="2">
    <source>
        <dbReference type="ARBA" id="ARBA00002681"/>
    </source>
</evidence>
<sequence>MTNDRRVLIHPDLDSLTGSVAARFLTKLIDILDEEDEAHIVLTGGTVGAATQRAIRDSSARDTVDWQRVHFWWGDERFLPAGHADRNDRQAREALLDSLNLPEANIHAFPTSDDVPDIAEAARVYARELAEWTKEGAIAPKFAITFLGVGPDGHVASLFPGRERYRSDPNTVIAVHDAPKPPPERLSLTMSVINSSDRVWMVLAGSDKASALGLALAGASINEVPVAGVQGRKRTVFFVDGAAARDVPEALIASTY</sequence>
<name>A0A4S4FT51_9MICO</name>
<evidence type="ECO:0000256" key="7">
    <source>
        <dbReference type="RuleBase" id="RU365095"/>
    </source>
</evidence>
<feature type="domain" description="Glucosamine/galactosamine-6-phosphate isomerase" evidence="8">
    <location>
        <begin position="12"/>
        <end position="235"/>
    </location>
</feature>
<dbReference type="Proteomes" id="UP000309133">
    <property type="component" value="Unassembled WGS sequence"/>
</dbReference>
<dbReference type="UniPathway" id="UPA00115">
    <property type="reaction ID" value="UER00409"/>
</dbReference>
<evidence type="ECO:0000256" key="6">
    <source>
        <dbReference type="ARBA" id="ARBA00020337"/>
    </source>
</evidence>
<evidence type="ECO:0000256" key="5">
    <source>
        <dbReference type="ARBA" id="ARBA00013198"/>
    </source>
</evidence>
<evidence type="ECO:0000256" key="1">
    <source>
        <dbReference type="ARBA" id="ARBA00000832"/>
    </source>
</evidence>
<comment type="catalytic activity">
    <reaction evidence="1 7">
        <text>6-phospho-D-glucono-1,5-lactone + H2O = 6-phospho-D-gluconate + H(+)</text>
        <dbReference type="Rhea" id="RHEA:12556"/>
        <dbReference type="ChEBI" id="CHEBI:15377"/>
        <dbReference type="ChEBI" id="CHEBI:15378"/>
        <dbReference type="ChEBI" id="CHEBI:57955"/>
        <dbReference type="ChEBI" id="CHEBI:58759"/>
        <dbReference type="EC" id="3.1.1.31"/>
    </reaction>
</comment>
<evidence type="ECO:0000256" key="4">
    <source>
        <dbReference type="ARBA" id="ARBA00010662"/>
    </source>
</evidence>
<proteinExistence type="inferred from homology"/>
<evidence type="ECO:0000259" key="8">
    <source>
        <dbReference type="Pfam" id="PF01182"/>
    </source>
</evidence>
<dbReference type="OrthoDB" id="9810967at2"/>
<dbReference type="Gene3D" id="3.40.50.1360">
    <property type="match status" value="1"/>
</dbReference>
<dbReference type="GO" id="GO:0006098">
    <property type="term" value="P:pentose-phosphate shunt"/>
    <property type="evidence" value="ECO:0007669"/>
    <property type="project" value="UniProtKB-UniPathway"/>
</dbReference>
<dbReference type="GO" id="GO:0017057">
    <property type="term" value="F:6-phosphogluconolactonase activity"/>
    <property type="evidence" value="ECO:0007669"/>
    <property type="project" value="UniProtKB-UniRule"/>
</dbReference>
<evidence type="ECO:0000256" key="3">
    <source>
        <dbReference type="ARBA" id="ARBA00004961"/>
    </source>
</evidence>
<dbReference type="InterPro" id="IPR039104">
    <property type="entry name" value="6PGL"/>
</dbReference>
<dbReference type="GO" id="GO:0005975">
    <property type="term" value="P:carbohydrate metabolic process"/>
    <property type="evidence" value="ECO:0007669"/>
    <property type="project" value="UniProtKB-UniRule"/>
</dbReference>
<dbReference type="EC" id="3.1.1.31" evidence="5 7"/>
<keyword evidence="10" id="KW-1185">Reference proteome</keyword>
<comment type="similarity">
    <text evidence="4 7">Belongs to the glucosamine/galactosamine-6-phosphate isomerase family. 6-phosphogluconolactonase subfamily.</text>
</comment>
<organism evidence="9 10">
    <name type="scientific">Naasia lichenicola</name>
    <dbReference type="NCBI Taxonomy" id="2565933"/>
    <lineage>
        <taxon>Bacteria</taxon>
        <taxon>Bacillati</taxon>
        <taxon>Actinomycetota</taxon>
        <taxon>Actinomycetes</taxon>
        <taxon>Micrococcales</taxon>
        <taxon>Microbacteriaceae</taxon>
        <taxon>Naasia</taxon>
    </lineage>
</organism>
<dbReference type="EMBL" id="SSSM01000001">
    <property type="protein sequence ID" value="THG33102.1"/>
    <property type="molecule type" value="Genomic_DNA"/>
</dbReference>
<dbReference type="InterPro" id="IPR006148">
    <property type="entry name" value="Glc/Gal-6P_isomerase"/>
</dbReference>
<dbReference type="SUPFAM" id="SSF100950">
    <property type="entry name" value="NagB/RpiA/CoA transferase-like"/>
    <property type="match status" value="1"/>
</dbReference>